<feature type="domain" description="Alpha-N-acetylglucosaminidase N-terminal" evidence="3">
    <location>
        <begin position="45"/>
        <end position="122"/>
    </location>
</feature>
<dbReference type="InterPro" id="IPR007781">
    <property type="entry name" value="NAGLU"/>
</dbReference>
<reference evidence="4 5" key="1">
    <citation type="journal article" date="2019" name="Commun. Biol.">
        <title>The bagworm genome reveals a unique fibroin gene that provides high tensile strength.</title>
        <authorList>
            <person name="Kono N."/>
            <person name="Nakamura H."/>
            <person name="Ohtoshi R."/>
            <person name="Tomita M."/>
            <person name="Numata K."/>
            <person name="Arakawa K."/>
        </authorList>
    </citation>
    <scope>NUCLEOTIDE SEQUENCE [LARGE SCALE GENOMIC DNA]</scope>
</reference>
<dbReference type="EMBL" id="BGZK01000776">
    <property type="protein sequence ID" value="GBP60007.1"/>
    <property type="molecule type" value="Genomic_DNA"/>
</dbReference>
<feature type="signal peptide" evidence="2">
    <location>
        <begin position="1"/>
        <end position="19"/>
    </location>
</feature>
<evidence type="ECO:0000256" key="1">
    <source>
        <dbReference type="ARBA" id="ARBA00022801"/>
    </source>
</evidence>
<dbReference type="GO" id="GO:0016787">
    <property type="term" value="F:hydrolase activity"/>
    <property type="evidence" value="ECO:0007669"/>
    <property type="project" value="UniProtKB-KW"/>
</dbReference>
<dbReference type="Proteomes" id="UP000299102">
    <property type="component" value="Unassembled WGS sequence"/>
</dbReference>
<feature type="chain" id="PRO_5020028258" evidence="2">
    <location>
        <begin position="20"/>
        <end position="143"/>
    </location>
</feature>
<evidence type="ECO:0000313" key="5">
    <source>
        <dbReference type="Proteomes" id="UP000299102"/>
    </source>
</evidence>
<sequence>MRAVAVLLSLLVCWDMLGATPLHLDYLDPVKLQTRISPDEQAKAAAAVIHRYEPRVDVEIDPLLFQQNKDAFSLRMLEGRLNIKASSGVAAVWGFNYYLKKYLGGHVSWRIQRVPRPVDLPAANETVTANDRFRYYQNVYSLL</sequence>
<keyword evidence="1" id="KW-0378">Hydrolase</keyword>
<evidence type="ECO:0000313" key="4">
    <source>
        <dbReference type="EMBL" id="GBP60007.1"/>
    </source>
</evidence>
<dbReference type="Pfam" id="PF12971">
    <property type="entry name" value="NAGLU_N"/>
    <property type="match status" value="1"/>
</dbReference>
<evidence type="ECO:0000256" key="2">
    <source>
        <dbReference type="SAM" id="SignalP"/>
    </source>
</evidence>
<dbReference type="InterPro" id="IPR024240">
    <property type="entry name" value="NAGLU_N"/>
</dbReference>
<dbReference type="OrthoDB" id="64736at2759"/>
<protein>
    <submittedName>
        <fullName evidence="4">Alpha-N-acetylglucosaminidase</fullName>
    </submittedName>
</protein>
<dbReference type="PANTHER" id="PTHR12872:SF1">
    <property type="entry name" value="ALPHA-N-ACETYLGLUCOSAMINIDASE"/>
    <property type="match status" value="1"/>
</dbReference>
<organism evidence="4 5">
    <name type="scientific">Eumeta variegata</name>
    <name type="common">Bagworm moth</name>
    <name type="synonym">Eumeta japonica</name>
    <dbReference type="NCBI Taxonomy" id="151549"/>
    <lineage>
        <taxon>Eukaryota</taxon>
        <taxon>Metazoa</taxon>
        <taxon>Ecdysozoa</taxon>
        <taxon>Arthropoda</taxon>
        <taxon>Hexapoda</taxon>
        <taxon>Insecta</taxon>
        <taxon>Pterygota</taxon>
        <taxon>Neoptera</taxon>
        <taxon>Endopterygota</taxon>
        <taxon>Lepidoptera</taxon>
        <taxon>Glossata</taxon>
        <taxon>Ditrysia</taxon>
        <taxon>Tineoidea</taxon>
        <taxon>Psychidae</taxon>
        <taxon>Oiketicinae</taxon>
        <taxon>Eumeta</taxon>
    </lineage>
</organism>
<dbReference type="STRING" id="151549.A0A4C1XCG0"/>
<name>A0A4C1XCG0_EUMVA</name>
<comment type="caution">
    <text evidence="4">The sequence shown here is derived from an EMBL/GenBank/DDBJ whole genome shotgun (WGS) entry which is preliminary data.</text>
</comment>
<dbReference type="InterPro" id="IPR029018">
    <property type="entry name" value="Hex-like_dom2"/>
</dbReference>
<dbReference type="PANTHER" id="PTHR12872">
    <property type="entry name" value="ALPHA-N-ACETYLGLUCOSAMINIDASE"/>
    <property type="match status" value="1"/>
</dbReference>
<accession>A0A4C1XCG0</accession>
<dbReference type="AlphaFoldDB" id="A0A4C1XCG0"/>
<dbReference type="Gene3D" id="3.30.379.10">
    <property type="entry name" value="Chitobiase/beta-hexosaminidase domain 2-like"/>
    <property type="match status" value="1"/>
</dbReference>
<gene>
    <name evidence="4" type="primary">NAGLU</name>
    <name evidence="4" type="ORF">EVAR_41289_1</name>
</gene>
<evidence type="ECO:0000259" key="3">
    <source>
        <dbReference type="Pfam" id="PF12971"/>
    </source>
</evidence>
<keyword evidence="2" id="KW-0732">Signal</keyword>
<proteinExistence type="predicted"/>
<keyword evidence="5" id="KW-1185">Reference proteome</keyword>